<dbReference type="EMBL" id="LJIJ01000654">
    <property type="protein sequence ID" value="ODM95556.1"/>
    <property type="molecule type" value="Genomic_DNA"/>
</dbReference>
<sequence>YFFGSLRENLGDHNI</sequence>
<organism evidence="1 2">
    <name type="scientific">Orchesella cincta</name>
    <name type="common">Springtail</name>
    <name type="synonym">Podura cincta</name>
    <dbReference type="NCBI Taxonomy" id="48709"/>
    <lineage>
        <taxon>Eukaryota</taxon>
        <taxon>Metazoa</taxon>
        <taxon>Ecdysozoa</taxon>
        <taxon>Arthropoda</taxon>
        <taxon>Hexapoda</taxon>
        <taxon>Collembola</taxon>
        <taxon>Entomobryomorpha</taxon>
        <taxon>Entomobryoidea</taxon>
        <taxon>Orchesellidae</taxon>
        <taxon>Orchesellinae</taxon>
        <taxon>Orchesella</taxon>
    </lineage>
</organism>
<protein>
    <submittedName>
        <fullName evidence="1">Uncharacterized protein</fullName>
    </submittedName>
</protein>
<evidence type="ECO:0000313" key="2">
    <source>
        <dbReference type="Proteomes" id="UP000094527"/>
    </source>
</evidence>
<name>A0A1D2MRD6_ORCCI</name>
<keyword evidence="2" id="KW-1185">Reference proteome</keyword>
<reference evidence="1 2" key="1">
    <citation type="journal article" date="2016" name="Genome Biol. Evol.">
        <title>Gene Family Evolution Reflects Adaptation to Soil Environmental Stressors in the Genome of the Collembolan Orchesella cincta.</title>
        <authorList>
            <person name="Faddeeva-Vakhrusheva A."/>
            <person name="Derks M.F."/>
            <person name="Anvar S.Y."/>
            <person name="Agamennone V."/>
            <person name="Suring W."/>
            <person name="Smit S."/>
            <person name="van Straalen N.M."/>
            <person name="Roelofs D."/>
        </authorList>
    </citation>
    <scope>NUCLEOTIDE SEQUENCE [LARGE SCALE GENOMIC DNA]</scope>
    <source>
        <tissue evidence="1">Mixed pool</tissue>
    </source>
</reference>
<feature type="non-terminal residue" evidence="1">
    <location>
        <position position="1"/>
    </location>
</feature>
<accession>A0A1D2MRD6</accession>
<dbReference type="Proteomes" id="UP000094527">
    <property type="component" value="Unassembled WGS sequence"/>
</dbReference>
<comment type="caution">
    <text evidence="1">The sequence shown here is derived from an EMBL/GenBank/DDBJ whole genome shotgun (WGS) entry which is preliminary data.</text>
</comment>
<proteinExistence type="predicted"/>
<gene>
    <name evidence="1" type="ORF">Ocin01_11125</name>
</gene>
<evidence type="ECO:0000313" key="1">
    <source>
        <dbReference type="EMBL" id="ODM95556.1"/>
    </source>
</evidence>